<name>A0A6M8SR61_9NEIS</name>
<dbReference type="EMBL" id="CP054143">
    <property type="protein sequence ID" value="QKJ67772.1"/>
    <property type="molecule type" value="Genomic_DNA"/>
</dbReference>
<evidence type="ECO:0000259" key="1">
    <source>
        <dbReference type="PROSITE" id="PS51708"/>
    </source>
</evidence>
<dbReference type="AlphaFoldDB" id="A0A6M8SR61"/>
<proteinExistence type="predicted"/>
<dbReference type="PANTHER" id="PTHR39339">
    <property type="entry name" value="SLR1444 PROTEIN"/>
    <property type="match status" value="1"/>
</dbReference>
<accession>A0A6M8SR61</accession>
<dbReference type="KEGG" id="dee:HQN60_14170"/>
<dbReference type="SMART" id="SM00880">
    <property type="entry name" value="CHAD"/>
    <property type="match status" value="1"/>
</dbReference>
<dbReference type="Gene3D" id="1.40.20.10">
    <property type="entry name" value="CHAD domain"/>
    <property type="match status" value="1"/>
</dbReference>
<dbReference type="RefSeq" id="WP_173534273.1">
    <property type="nucleotide sequence ID" value="NZ_CP054143.1"/>
</dbReference>
<dbReference type="InterPro" id="IPR007899">
    <property type="entry name" value="CHAD_dom"/>
</dbReference>
<organism evidence="2 3">
    <name type="scientific">Deefgea piscis</name>
    <dbReference type="NCBI Taxonomy" id="2739061"/>
    <lineage>
        <taxon>Bacteria</taxon>
        <taxon>Pseudomonadati</taxon>
        <taxon>Pseudomonadota</taxon>
        <taxon>Betaproteobacteria</taxon>
        <taxon>Neisseriales</taxon>
        <taxon>Chitinibacteraceae</taxon>
        <taxon>Deefgea</taxon>
    </lineage>
</organism>
<dbReference type="PANTHER" id="PTHR39339:SF1">
    <property type="entry name" value="CHAD DOMAIN-CONTAINING PROTEIN"/>
    <property type="match status" value="1"/>
</dbReference>
<sequence length="250" mass="28505">MPKKKDFLHSIAKQLIVLDRAKNKIIKDKNSEALHQFRVALRRLRCLLPIVLKSNKKLDAAILQAWQALAKLSSPTRDAEVMLTLLGKDINAAQFNSLSKAYVEGITILKAALRTSDVATLAMSTLQHCQRRIQKTSKTQLKHQVVRQARQQIQALSRKTSSSASMAQWHQRRAHIKHLRYLNTLATTWLPTRFHALSPALKTAQTSLGELHDASVLALWLGKKRVKKSHWLNAQRDWKKLNVQLGYIHQ</sequence>
<keyword evidence="3" id="KW-1185">Reference proteome</keyword>
<gene>
    <name evidence="2" type="ORF">HQN60_14170</name>
</gene>
<evidence type="ECO:0000313" key="2">
    <source>
        <dbReference type="EMBL" id="QKJ67772.1"/>
    </source>
</evidence>
<protein>
    <submittedName>
        <fullName evidence="2">CHAD domain-containing protein</fullName>
    </submittedName>
</protein>
<dbReference type="PROSITE" id="PS51708">
    <property type="entry name" value="CHAD"/>
    <property type="match status" value="1"/>
</dbReference>
<dbReference type="InterPro" id="IPR038186">
    <property type="entry name" value="CHAD_dom_sf"/>
</dbReference>
<dbReference type="Pfam" id="PF05235">
    <property type="entry name" value="CHAD"/>
    <property type="match status" value="1"/>
</dbReference>
<reference evidence="2 3" key="1">
    <citation type="submission" date="2020-05" db="EMBL/GenBank/DDBJ databases">
        <title>Complete genome sequence of Deefgea sp. D17.</title>
        <authorList>
            <person name="Bae J.-W."/>
            <person name="Han J.E."/>
        </authorList>
    </citation>
    <scope>NUCLEOTIDE SEQUENCE [LARGE SCALE GENOMIC DNA]</scope>
    <source>
        <strain evidence="2 3">D17</strain>
    </source>
</reference>
<feature type="domain" description="CHAD" evidence="1">
    <location>
        <begin position="1"/>
        <end position="250"/>
    </location>
</feature>
<dbReference type="Proteomes" id="UP000504844">
    <property type="component" value="Chromosome"/>
</dbReference>
<evidence type="ECO:0000313" key="3">
    <source>
        <dbReference type="Proteomes" id="UP000504844"/>
    </source>
</evidence>